<reference evidence="1 2" key="1">
    <citation type="submission" date="2016-08" db="EMBL/GenBank/DDBJ databases">
        <title>Complete genome sequence of Flavobacterium johnsoniae strain GSE09, a volatile-producing biocontrol agent isolated from cucumber (Cucumis sativus).</title>
        <authorList>
            <person name="Jeong J.-J."/>
            <person name="Oh J.Y."/>
            <person name="Jim Y.J."/>
            <person name="Sang M.K."/>
            <person name="Kim K.D."/>
        </authorList>
    </citation>
    <scope>NUCLEOTIDE SEQUENCE [LARGE SCALE GENOMIC DNA]</scope>
    <source>
        <strain evidence="1 2">GSE09</strain>
    </source>
</reference>
<accession>A0AAC9D523</accession>
<dbReference type="Proteomes" id="UP000093276">
    <property type="component" value="Chromosome"/>
</dbReference>
<evidence type="ECO:0000313" key="2">
    <source>
        <dbReference type="Proteomes" id="UP000093276"/>
    </source>
</evidence>
<dbReference type="EMBL" id="CP016907">
    <property type="protein sequence ID" value="AOC96958.1"/>
    <property type="molecule type" value="Genomic_DNA"/>
</dbReference>
<gene>
    <name evidence="1" type="ORF">BB050_03880</name>
</gene>
<proteinExistence type="predicted"/>
<protein>
    <submittedName>
        <fullName evidence="1">Uncharacterized protein</fullName>
    </submittedName>
</protein>
<organism evidence="1 2">
    <name type="scientific">Flavobacterium anhuiense</name>
    <dbReference type="NCBI Taxonomy" id="459526"/>
    <lineage>
        <taxon>Bacteria</taxon>
        <taxon>Pseudomonadati</taxon>
        <taxon>Bacteroidota</taxon>
        <taxon>Flavobacteriia</taxon>
        <taxon>Flavobacteriales</taxon>
        <taxon>Flavobacteriaceae</taxon>
        <taxon>Flavobacterium</taxon>
    </lineage>
</organism>
<dbReference type="AlphaFoldDB" id="A0AAC9D523"/>
<evidence type="ECO:0000313" key="1">
    <source>
        <dbReference type="EMBL" id="AOC96958.1"/>
    </source>
</evidence>
<sequence>MNFKPPKMSIVDKDRLQSVLAGIDKKIHRLNSQKIAALFDAMGLSEREDIPKDFLDWESILVVVPSRAVINEVKKFRDSISRISFAVNPHARQIHIYDLNEWKSSTRNKTQFQIREMMKTNFGGVPKKEENRDWTKLFK</sequence>
<name>A0AAC9D523_9FLAO</name>
<dbReference type="KEGG" id="fjg:BB050_03880"/>